<dbReference type="PANTHER" id="PTHR36153:SF1">
    <property type="entry name" value="TYPE VI SECRETION SYSTEM COMPONENT TSSM1"/>
    <property type="match status" value="1"/>
</dbReference>
<reference evidence="4 5" key="1">
    <citation type="submission" date="2018-07" db="EMBL/GenBank/DDBJ databases">
        <title>Complete genome sequence of a Pseudomonas plecoglossicida strain pathogenic to the marine fish, Larimichthys crocea.</title>
        <authorList>
            <person name="Tao Z."/>
        </authorList>
    </citation>
    <scope>NUCLEOTIDE SEQUENCE [LARGE SCALE GENOMIC DNA]</scope>
    <source>
        <strain evidence="4 5">XSDHY-P</strain>
    </source>
</reference>
<accession>A0AAD0QTT6</accession>
<evidence type="ECO:0000313" key="4">
    <source>
        <dbReference type="EMBL" id="AXM95514.1"/>
    </source>
</evidence>
<feature type="transmembrane region" description="Helical" evidence="2">
    <location>
        <begin position="7"/>
        <end position="28"/>
    </location>
</feature>
<proteinExistence type="predicted"/>
<dbReference type="InterPro" id="IPR025743">
    <property type="entry name" value="TssM1_N"/>
</dbReference>
<evidence type="ECO:0000259" key="3">
    <source>
        <dbReference type="PROSITE" id="PS51724"/>
    </source>
</evidence>
<evidence type="ECO:0000256" key="1">
    <source>
        <dbReference type="SAM" id="Coils"/>
    </source>
</evidence>
<organism evidence="4 5">
    <name type="scientific">Pseudomonas plecoglossicida</name>
    <dbReference type="NCBI Taxonomy" id="70775"/>
    <lineage>
        <taxon>Bacteria</taxon>
        <taxon>Pseudomonadati</taxon>
        <taxon>Pseudomonadota</taxon>
        <taxon>Gammaproteobacteria</taxon>
        <taxon>Pseudomonadales</taxon>
        <taxon>Pseudomonadaceae</taxon>
        <taxon>Pseudomonas</taxon>
    </lineage>
</organism>
<keyword evidence="1" id="KW-0175">Coiled coil</keyword>
<evidence type="ECO:0000256" key="2">
    <source>
        <dbReference type="SAM" id="Phobius"/>
    </source>
</evidence>
<protein>
    <recommendedName>
        <fullName evidence="3">SPOR domain-containing protein</fullName>
    </recommendedName>
</protein>
<dbReference type="PROSITE" id="PS51724">
    <property type="entry name" value="SPOR"/>
    <property type="match status" value="1"/>
</dbReference>
<dbReference type="Pfam" id="PF14331">
    <property type="entry name" value="IcmF-related_N"/>
    <property type="match status" value="1"/>
</dbReference>
<feature type="domain" description="SPOR" evidence="3">
    <location>
        <begin position="1224"/>
        <end position="1304"/>
    </location>
</feature>
<dbReference type="InterPro" id="IPR007730">
    <property type="entry name" value="SPOR-like_dom"/>
</dbReference>
<dbReference type="PANTHER" id="PTHR36153">
    <property type="entry name" value="INNER MEMBRANE PROTEIN-RELATED"/>
    <property type="match status" value="1"/>
</dbReference>
<dbReference type="GeneID" id="49613111"/>
<feature type="coiled-coil region" evidence="1">
    <location>
        <begin position="1156"/>
        <end position="1183"/>
    </location>
</feature>
<dbReference type="Proteomes" id="UP000256503">
    <property type="component" value="Chromosome"/>
</dbReference>
<keyword evidence="2" id="KW-0472">Membrane</keyword>
<feature type="transmembrane region" description="Helical" evidence="2">
    <location>
        <begin position="34"/>
        <end position="54"/>
    </location>
</feature>
<sequence length="1310" mass="146231">MLLNIGIAFLVVALGVALGVLFWALVLFQNWPLWYIAPLLVGTLLLIVFGRWTVRRLHAWQLRRRLKGERSKAQHDTVANVDRDWVAGLRKLYRSRLGTLHSPLYALPWFLLLGEGARGTNGLLNQCGLTSALSPTDQQTDDASAVGWWFLEQSVVVQPLGKAVEGSTGNNAEWKRLLYWLRRSRRREPLNGVVMVVDCGQLLSGSHEQLLEQGQHLRQRVDELVKISKARLPIYIILTGAEALPGFSQWSSGLTPVEREQPVGLLNQRSESSAAVFLDDMMSGLVERLSELRIEQGMRHLPDDSVFELPECVASLRPRLEQLLLPAFAGSPYYELPLLGGLFLTARATLDDGQVEGWFSQQLLSQVLPAQRYAYLNVTSWRRWLPVGQAAIIAWLGVCIASGGLMIYGYNRSQHVISTFLAESPLPWAYEVSDELDGTHETLQRLSQVITSLSEQALSGPKRWLPYAGYFERLRDDNRAHFVRLFDEQIRSPIFEGLLVRGLQQALTSDDPRLIAAYVEFYVRQINLLDARLQNQPLHDTHELPDWGMLYQACSSPAMPGAEQWTGADELYVNYLDWQQDLGELRRQRAHALSQLGSIALDNRSASWLVAWAEQHGSLPPMRLGEYWADEAAPSVTLPGAYTSLGHHAVLKLLNELAQAHRDQPRWSDQQARLLNEYEADAQSAWYQFIQRFLLNDETRLSSQEDWRQALNAVGTKDDPYLKLLQRAAERFELIAPARRAGWASRVVEVDRLINLASQSDLHDTSGVLRNLAVTNSMGGDVLKGIADGGDVAEGVGQLRTELAQAKLMLKFQQVMAAVTDDLKKNDAQAFQVALDTWSFASDPQATSAPLWVAYDLREKLVRSFKGCNANEDVVWRLATGALDFSVRYAGQIAACQLQREWNGELLGVIEGVDDPLVVNALLYSERGALPTFMNGSVKTFTQRLVHRYSPREALGVEVPLNGAFYAYLNRMRHVQNDDASQARRRQIADATREQKKQALENEQKVLQGARLEGQQKLAALQAVSAVVELSTTASQVNLGARQLPRQTRLTVQCNGRSTVLDNYNFPTSATFLWAPQGCSHVSLEVTFSAFKLARHWTGDRAFIDFLRTFHGGQHTFTPDDFPNQRNWMGSENLTSIQLNYRQQGENGLLERYAQIDQVEQQLSALAGQLKTIETQLAMLDEQGAAQQVSRAGGGGVTGRGLAEVLPPKQIAWCWRRPPAVTEGAPQRLHEVELGVFAGDARVRKLLVQLQAMGYETRSEPVPAPLGQNLQRLWVAGLADNAGARKALNDVIAKLNVTPARLASPAGARQ</sequence>
<dbReference type="EMBL" id="CP031146">
    <property type="protein sequence ID" value="AXM95514.1"/>
    <property type="molecule type" value="Genomic_DNA"/>
</dbReference>
<name>A0AAD0QTT6_PSEDL</name>
<gene>
    <name evidence="4" type="ORF">DVB73_06730</name>
</gene>
<feature type="transmembrane region" description="Helical" evidence="2">
    <location>
        <begin position="390"/>
        <end position="410"/>
    </location>
</feature>
<dbReference type="InterPro" id="IPR053156">
    <property type="entry name" value="T6SS_TssM-like"/>
</dbReference>
<dbReference type="RefSeq" id="WP_016394454.1">
    <property type="nucleotide sequence ID" value="NZ_BSOM01000021.1"/>
</dbReference>
<evidence type="ECO:0000313" key="5">
    <source>
        <dbReference type="Proteomes" id="UP000256503"/>
    </source>
</evidence>
<keyword evidence="2" id="KW-1133">Transmembrane helix</keyword>
<dbReference type="GO" id="GO:0042834">
    <property type="term" value="F:peptidoglycan binding"/>
    <property type="evidence" value="ECO:0007669"/>
    <property type="project" value="InterPro"/>
</dbReference>
<keyword evidence="2" id="KW-0812">Transmembrane</keyword>